<proteinExistence type="predicted"/>
<accession>A0A6A6UBF6</accession>
<name>A0A6A6UBF6_9PEZI</name>
<evidence type="ECO:0000313" key="1">
    <source>
        <dbReference type="EMBL" id="KAF2669589.1"/>
    </source>
</evidence>
<dbReference type="Proteomes" id="UP000799302">
    <property type="component" value="Unassembled WGS sequence"/>
</dbReference>
<gene>
    <name evidence="1" type="ORF">BT63DRAFT_425278</name>
</gene>
<dbReference type="OrthoDB" id="5396520at2759"/>
<evidence type="ECO:0000313" key="2">
    <source>
        <dbReference type="Proteomes" id="UP000799302"/>
    </source>
</evidence>
<sequence length="177" mass="19419">MSRFSLSIHSFTPPTLPAQPDDINPSDFKSAIHSSRTIAAATSPLCFTLSLPSARPNDPLYPATHLQITYNFEGSGEQFIPNPITSRDLIDASTEEEVNLYSVQLSGNDIARSKVNHGMTSNADVSVYAWRREKLLGKWLVGGVEGLGIVGLKSEPIHRLRQKTWAKAKGVELQDSE</sequence>
<dbReference type="EMBL" id="MU004235">
    <property type="protein sequence ID" value="KAF2669589.1"/>
    <property type="molecule type" value="Genomic_DNA"/>
</dbReference>
<organism evidence="1 2">
    <name type="scientific">Microthyrium microscopicum</name>
    <dbReference type="NCBI Taxonomy" id="703497"/>
    <lineage>
        <taxon>Eukaryota</taxon>
        <taxon>Fungi</taxon>
        <taxon>Dikarya</taxon>
        <taxon>Ascomycota</taxon>
        <taxon>Pezizomycotina</taxon>
        <taxon>Dothideomycetes</taxon>
        <taxon>Dothideomycetes incertae sedis</taxon>
        <taxon>Microthyriales</taxon>
        <taxon>Microthyriaceae</taxon>
        <taxon>Microthyrium</taxon>
    </lineage>
</organism>
<keyword evidence="2" id="KW-1185">Reference proteome</keyword>
<reference evidence="1" key="1">
    <citation type="journal article" date="2020" name="Stud. Mycol.">
        <title>101 Dothideomycetes genomes: a test case for predicting lifestyles and emergence of pathogens.</title>
        <authorList>
            <person name="Haridas S."/>
            <person name="Albert R."/>
            <person name="Binder M."/>
            <person name="Bloem J."/>
            <person name="Labutti K."/>
            <person name="Salamov A."/>
            <person name="Andreopoulos B."/>
            <person name="Baker S."/>
            <person name="Barry K."/>
            <person name="Bills G."/>
            <person name="Bluhm B."/>
            <person name="Cannon C."/>
            <person name="Castanera R."/>
            <person name="Culley D."/>
            <person name="Daum C."/>
            <person name="Ezra D."/>
            <person name="Gonzalez J."/>
            <person name="Henrissat B."/>
            <person name="Kuo A."/>
            <person name="Liang C."/>
            <person name="Lipzen A."/>
            <person name="Lutzoni F."/>
            <person name="Magnuson J."/>
            <person name="Mondo S."/>
            <person name="Nolan M."/>
            <person name="Ohm R."/>
            <person name="Pangilinan J."/>
            <person name="Park H.-J."/>
            <person name="Ramirez L."/>
            <person name="Alfaro M."/>
            <person name="Sun H."/>
            <person name="Tritt A."/>
            <person name="Yoshinaga Y."/>
            <person name="Zwiers L.-H."/>
            <person name="Turgeon B."/>
            <person name="Goodwin S."/>
            <person name="Spatafora J."/>
            <person name="Crous P."/>
            <person name="Grigoriev I."/>
        </authorList>
    </citation>
    <scope>NUCLEOTIDE SEQUENCE</scope>
    <source>
        <strain evidence="1">CBS 115976</strain>
    </source>
</reference>
<dbReference type="AlphaFoldDB" id="A0A6A6UBF6"/>
<protein>
    <submittedName>
        <fullName evidence="1">Uncharacterized protein</fullName>
    </submittedName>
</protein>